<evidence type="ECO:0000259" key="8">
    <source>
        <dbReference type="PROSITE" id="PS50110"/>
    </source>
</evidence>
<dbReference type="InterPro" id="IPR005467">
    <property type="entry name" value="His_kinase_dom"/>
</dbReference>
<dbReference type="PROSITE" id="PS50109">
    <property type="entry name" value="HIS_KIN"/>
    <property type="match status" value="1"/>
</dbReference>
<dbReference type="Pfam" id="PF00211">
    <property type="entry name" value="Guanylate_cyc"/>
    <property type="match status" value="1"/>
</dbReference>
<dbReference type="CDD" id="cd00082">
    <property type="entry name" value="HisKA"/>
    <property type="match status" value="1"/>
</dbReference>
<feature type="transmembrane region" description="Helical" evidence="6">
    <location>
        <begin position="138"/>
        <end position="155"/>
    </location>
</feature>
<feature type="transmembrane region" description="Helical" evidence="6">
    <location>
        <begin position="219"/>
        <end position="242"/>
    </location>
</feature>
<feature type="domain" description="Response regulatory" evidence="8">
    <location>
        <begin position="524"/>
        <end position="640"/>
    </location>
</feature>
<dbReference type="AlphaFoldDB" id="A0A1Y1RYG3"/>
<dbReference type="STRING" id="1963862.B4O97_11335"/>
<dbReference type="InterPro" id="IPR036890">
    <property type="entry name" value="HATPase_C_sf"/>
</dbReference>
<dbReference type="RefSeq" id="WP_083050921.1">
    <property type="nucleotide sequence ID" value="NZ_MWQY01000011.1"/>
</dbReference>
<dbReference type="SUPFAM" id="SSF52172">
    <property type="entry name" value="CheY-like"/>
    <property type="match status" value="1"/>
</dbReference>
<dbReference type="OrthoDB" id="338211at2"/>
<protein>
    <recommendedName>
        <fullName evidence="2">histidine kinase</fullName>
        <ecNumber evidence="2">2.7.13.3</ecNumber>
    </recommendedName>
</protein>
<keyword evidence="11" id="KW-1185">Reference proteome</keyword>
<evidence type="ECO:0000256" key="5">
    <source>
        <dbReference type="PROSITE-ProRule" id="PRU00169"/>
    </source>
</evidence>
<comment type="caution">
    <text evidence="10">The sequence shown here is derived from an EMBL/GenBank/DDBJ whole genome shotgun (WGS) entry which is preliminary data.</text>
</comment>
<accession>A0A1Y1RYG3</accession>
<dbReference type="InterPro" id="IPR011006">
    <property type="entry name" value="CheY-like_superfamily"/>
</dbReference>
<dbReference type="SMART" id="SM00448">
    <property type="entry name" value="REC"/>
    <property type="match status" value="1"/>
</dbReference>
<feature type="domain" description="Guanylate cyclase" evidence="9">
    <location>
        <begin position="680"/>
        <end position="806"/>
    </location>
</feature>
<dbReference type="Gene3D" id="3.30.565.10">
    <property type="entry name" value="Histidine kinase-like ATPase, C-terminal domain"/>
    <property type="match status" value="1"/>
</dbReference>
<gene>
    <name evidence="10" type="ORF">B4O97_11335</name>
</gene>
<feature type="domain" description="Histidine kinase" evidence="7">
    <location>
        <begin position="269"/>
        <end position="486"/>
    </location>
</feature>
<sequence length="927" mass="103268">MGIKVILVTLTVVSALILGAFGLSFTLLASGLAEFNGGLLISAIQMSAVSLMIVCTLLFFVFAFLSRLRLDHLYFGFFSLAAVVYSLLRTIPFFSRFYASVSLIPLRSFEFTLLAIGGILLALFFRQRYQRRVSLKPVIVYSILNLALGLAWFLGPQSAAVYMENGITGLSGALFLFFLVRLIPLIREKLRVLLHIIGLLAVSAAGIHDLLLLRGLVESVYLLPAALLVFVFLHVLVQFLTIREDYASLRTMDKRIQAADRLKDEFLSNMSHELRTPIHAVVGLSESLLRGNVGEMTEDQKSTLSLVFSSGLRLNAMVSDILDFSRMREGRIQLQNAEVDLYQSVLVAQKMCVPLLMGGQLSIKNNIVPYTLFVWGDENRIEQSLNSILMSIIKFSSQGTIEIDAREENRVTVISIALTGGNPLPGNIVEGRDDDFGEPGFADEGYKGVNLGLSLARRLIEAQSGSLEYSVKDDTSLFQVTLPSTRGKYQGEAGEAEESLEISLDALENLEALNDDNTEASKFTIVVVDDNPVNLQVLKNQLSGEEFRIVPFLNGEKALSHILNNPSDLVLLDIMMPEIDGYTLCRKVREKYTSTNLPIVLVTAKSEAMDMEEGLSAGANDFLAKPYTQEELLARIRTHLNLAKINTIYSRFVPMEFIDFLGHDNIADIKLGDQVQKEMTVLFVDIRAFTALSEIMTPQENFKFINSFLSRLSPMIQENGGIIDKYIGDSIMALFPNRPEDAIKAATEMVGHMEIYNKQRASCGYRPISIGVGIHTGNLILGIIGDKGRMQGTVISDAVNLASRIQDVTKLYGANIIISQESFIKLDNPTEYGFRFLGKVRVKGKNRSVSLFEIFDGDQEEMRELKTETKTDFETAILQFSKRQFDESAELFRQIIAVNSEDRAARLFLEKAEAFIAQEKRRFLFSG</sequence>
<dbReference type="GO" id="GO:0004016">
    <property type="term" value="F:adenylate cyclase activity"/>
    <property type="evidence" value="ECO:0007669"/>
    <property type="project" value="UniProtKB-ARBA"/>
</dbReference>
<feature type="transmembrane region" description="Helical" evidence="6">
    <location>
        <begin position="161"/>
        <end position="180"/>
    </location>
</feature>
<dbReference type="Pfam" id="PF00072">
    <property type="entry name" value="Response_reg"/>
    <property type="match status" value="1"/>
</dbReference>
<keyword evidence="3" id="KW-0808">Transferase</keyword>
<dbReference type="InterPro" id="IPR003661">
    <property type="entry name" value="HisK_dim/P_dom"/>
</dbReference>
<evidence type="ECO:0000256" key="1">
    <source>
        <dbReference type="ARBA" id="ARBA00000085"/>
    </source>
</evidence>
<dbReference type="EMBL" id="MWQY01000011">
    <property type="protein sequence ID" value="ORC34923.1"/>
    <property type="molecule type" value="Genomic_DNA"/>
</dbReference>
<keyword evidence="6" id="KW-0472">Membrane</keyword>
<proteinExistence type="predicted"/>
<dbReference type="SUPFAM" id="SSF55073">
    <property type="entry name" value="Nucleotide cyclase"/>
    <property type="match status" value="1"/>
</dbReference>
<evidence type="ECO:0000313" key="11">
    <source>
        <dbReference type="Proteomes" id="UP000192343"/>
    </source>
</evidence>
<dbReference type="InterPro" id="IPR001054">
    <property type="entry name" value="A/G_cyclase"/>
</dbReference>
<dbReference type="PROSITE" id="PS50110">
    <property type="entry name" value="RESPONSE_REGULATORY"/>
    <property type="match status" value="1"/>
</dbReference>
<keyword evidence="6" id="KW-1133">Transmembrane helix</keyword>
<evidence type="ECO:0000256" key="6">
    <source>
        <dbReference type="SAM" id="Phobius"/>
    </source>
</evidence>
<dbReference type="InterPro" id="IPR036097">
    <property type="entry name" value="HisK_dim/P_sf"/>
</dbReference>
<organism evidence="10 11">
    <name type="scientific">Marispirochaeta aestuarii</name>
    <dbReference type="NCBI Taxonomy" id="1963862"/>
    <lineage>
        <taxon>Bacteria</taxon>
        <taxon>Pseudomonadati</taxon>
        <taxon>Spirochaetota</taxon>
        <taxon>Spirochaetia</taxon>
        <taxon>Spirochaetales</taxon>
        <taxon>Spirochaetaceae</taxon>
        <taxon>Marispirochaeta</taxon>
    </lineage>
</organism>
<feature type="transmembrane region" description="Helical" evidence="6">
    <location>
        <begin position="108"/>
        <end position="126"/>
    </location>
</feature>
<dbReference type="GO" id="GO:0009190">
    <property type="term" value="P:cyclic nucleotide biosynthetic process"/>
    <property type="evidence" value="ECO:0007669"/>
    <property type="project" value="InterPro"/>
</dbReference>
<dbReference type="Pfam" id="PF00512">
    <property type="entry name" value="HisKA"/>
    <property type="match status" value="1"/>
</dbReference>
<dbReference type="EC" id="2.7.13.3" evidence="2"/>
<dbReference type="InterPro" id="IPR001789">
    <property type="entry name" value="Sig_transdc_resp-reg_receiver"/>
</dbReference>
<evidence type="ECO:0000259" key="9">
    <source>
        <dbReference type="PROSITE" id="PS50125"/>
    </source>
</evidence>
<evidence type="ECO:0000256" key="2">
    <source>
        <dbReference type="ARBA" id="ARBA00012438"/>
    </source>
</evidence>
<evidence type="ECO:0000256" key="4">
    <source>
        <dbReference type="ARBA" id="ARBA00022777"/>
    </source>
</evidence>
<keyword evidence="5" id="KW-0597">Phosphoprotein</keyword>
<reference evidence="10 11" key="1">
    <citation type="submission" date="2017-03" db="EMBL/GenBank/DDBJ databases">
        <title>Draft Genome sequence of Marispirochaeta sp. strain JC444.</title>
        <authorList>
            <person name="Shivani Y."/>
            <person name="Subhash Y."/>
            <person name="Sasikala C."/>
            <person name="Ramana C."/>
        </authorList>
    </citation>
    <scope>NUCLEOTIDE SEQUENCE [LARGE SCALE GENOMIC DNA]</scope>
    <source>
        <strain evidence="10 11">JC444</strain>
    </source>
</reference>
<evidence type="ECO:0000259" key="7">
    <source>
        <dbReference type="PROSITE" id="PS50109"/>
    </source>
</evidence>
<dbReference type="Gene3D" id="1.10.287.130">
    <property type="match status" value="1"/>
</dbReference>
<evidence type="ECO:0000313" key="10">
    <source>
        <dbReference type="EMBL" id="ORC34923.1"/>
    </source>
</evidence>
<name>A0A1Y1RYG3_9SPIO</name>
<keyword evidence="4" id="KW-0418">Kinase</keyword>
<evidence type="ECO:0000256" key="3">
    <source>
        <dbReference type="ARBA" id="ARBA00022679"/>
    </source>
</evidence>
<dbReference type="GO" id="GO:0000155">
    <property type="term" value="F:phosphorelay sensor kinase activity"/>
    <property type="evidence" value="ECO:0007669"/>
    <property type="project" value="InterPro"/>
</dbReference>
<comment type="catalytic activity">
    <reaction evidence="1">
        <text>ATP + protein L-histidine = ADP + protein N-phospho-L-histidine.</text>
        <dbReference type="EC" id="2.7.13.3"/>
    </reaction>
</comment>
<dbReference type="InterPro" id="IPR029787">
    <property type="entry name" value="Nucleotide_cyclase"/>
</dbReference>
<dbReference type="Proteomes" id="UP000192343">
    <property type="component" value="Unassembled WGS sequence"/>
</dbReference>
<feature type="transmembrane region" description="Helical" evidence="6">
    <location>
        <begin position="39"/>
        <end position="65"/>
    </location>
</feature>
<dbReference type="CDD" id="cd07302">
    <property type="entry name" value="CHD"/>
    <property type="match status" value="1"/>
</dbReference>
<dbReference type="SUPFAM" id="SSF47384">
    <property type="entry name" value="Homodimeric domain of signal transducing histidine kinase"/>
    <property type="match status" value="1"/>
</dbReference>
<dbReference type="Gene3D" id="3.40.50.2300">
    <property type="match status" value="1"/>
</dbReference>
<dbReference type="PROSITE" id="PS50125">
    <property type="entry name" value="GUANYLATE_CYCLASE_2"/>
    <property type="match status" value="1"/>
</dbReference>
<dbReference type="SUPFAM" id="SSF55874">
    <property type="entry name" value="ATPase domain of HSP90 chaperone/DNA topoisomerase II/histidine kinase"/>
    <property type="match status" value="1"/>
</dbReference>
<feature type="modified residue" description="4-aspartylphosphate" evidence="5">
    <location>
        <position position="573"/>
    </location>
</feature>
<dbReference type="SMART" id="SM00388">
    <property type="entry name" value="HisKA"/>
    <property type="match status" value="1"/>
</dbReference>
<dbReference type="PANTHER" id="PTHR43047">
    <property type="entry name" value="TWO-COMPONENT HISTIDINE PROTEIN KINASE"/>
    <property type="match status" value="1"/>
</dbReference>
<keyword evidence="6" id="KW-0812">Transmembrane</keyword>
<dbReference type="SMART" id="SM00044">
    <property type="entry name" value="CYCc"/>
    <property type="match status" value="1"/>
</dbReference>
<feature type="transmembrane region" description="Helical" evidence="6">
    <location>
        <begin position="72"/>
        <end position="88"/>
    </location>
</feature>
<dbReference type="Gene3D" id="3.30.70.1230">
    <property type="entry name" value="Nucleotide cyclase"/>
    <property type="match status" value="1"/>
</dbReference>